<dbReference type="InterPro" id="IPR006056">
    <property type="entry name" value="RidA"/>
</dbReference>
<name>A0A0N8PSL6_9CHLR</name>
<dbReference type="EMBL" id="LJCR01000351">
    <property type="protein sequence ID" value="KPV53069.1"/>
    <property type="molecule type" value="Genomic_DNA"/>
</dbReference>
<dbReference type="FunFam" id="3.30.1330.40:FF:000001">
    <property type="entry name" value="L-PSP family endoribonuclease"/>
    <property type="match status" value="1"/>
</dbReference>
<sequence>MPRNIVATANAPQAIGPYSQATTLDNLVFCSGQIPLTLDGNVVEGDVAAQTRQVLTNLQALLEAAGSSLGNVLKTTVFLADMNDFAAMNAVYAEFFTGEPPARSTVQVARLPRDVRVEIEAIAARG</sequence>
<evidence type="ECO:0000313" key="3">
    <source>
        <dbReference type="Proteomes" id="UP000050509"/>
    </source>
</evidence>
<protein>
    <submittedName>
        <fullName evidence="2">Endoribonuclease L-PSP</fullName>
    </submittedName>
</protein>
<dbReference type="PANTHER" id="PTHR11803">
    <property type="entry name" value="2-IMINOBUTANOATE/2-IMINOPROPANOATE DEAMINASE RIDA"/>
    <property type="match status" value="1"/>
</dbReference>
<dbReference type="PATRIC" id="fig|186479.3.peg.7296"/>
<evidence type="ECO:0000256" key="1">
    <source>
        <dbReference type="ARBA" id="ARBA00010552"/>
    </source>
</evidence>
<dbReference type="InterPro" id="IPR006175">
    <property type="entry name" value="YjgF/YER057c/UK114"/>
</dbReference>
<dbReference type="AlphaFoldDB" id="A0A0N8PSL6"/>
<gene>
    <name evidence="2" type="ORF">SE17_11785</name>
</gene>
<dbReference type="PROSITE" id="PS01094">
    <property type="entry name" value="UPF0076"/>
    <property type="match status" value="1"/>
</dbReference>
<dbReference type="Proteomes" id="UP000050509">
    <property type="component" value="Unassembled WGS sequence"/>
</dbReference>
<dbReference type="Pfam" id="PF01042">
    <property type="entry name" value="Ribonuc_L-PSP"/>
    <property type="match status" value="1"/>
</dbReference>
<comment type="similarity">
    <text evidence="1">Belongs to the RutC family.</text>
</comment>
<dbReference type="NCBIfam" id="TIGR00004">
    <property type="entry name" value="Rid family detoxifying hydrolase"/>
    <property type="match status" value="1"/>
</dbReference>
<dbReference type="SUPFAM" id="SSF55298">
    <property type="entry name" value="YjgF-like"/>
    <property type="match status" value="1"/>
</dbReference>
<keyword evidence="3" id="KW-1185">Reference proteome</keyword>
<dbReference type="GO" id="GO:0019239">
    <property type="term" value="F:deaminase activity"/>
    <property type="evidence" value="ECO:0007669"/>
    <property type="project" value="TreeGrafter"/>
</dbReference>
<comment type="caution">
    <text evidence="2">The sequence shown here is derived from an EMBL/GenBank/DDBJ whole genome shotgun (WGS) entry which is preliminary data.</text>
</comment>
<organism evidence="2 3">
    <name type="scientific">Kouleothrix aurantiaca</name>
    <dbReference type="NCBI Taxonomy" id="186479"/>
    <lineage>
        <taxon>Bacteria</taxon>
        <taxon>Bacillati</taxon>
        <taxon>Chloroflexota</taxon>
        <taxon>Chloroflexia</taxon>
        <taxon>Chloroflexales</taxon>
        <taxon>Roseiflexineae</taxon>
        <taxon>Roseiflexaceae</taxon>
        <taxon>Kouleothrix</taxon>
    </lineage>
</organism>
<dbReference type="InterPro" id="IPR019897">
    <property type="entry name" value="RidA_CS"/>
</dbReference>
<dbReference type="GO" id="GO:0005829">
    <property type="term" value="C:cytosol"/>
    <property type="evidence" value="ECO:0007669"/>
    <property type="project" value="TreeGrafter"/>
</dbReference>
<dbReference type="PANTHER" id="PTHR11803:SF39">
    <property type="entry name" value="2-IMINOBUTANOATE_2-IMINOPROPANOATE DEAMINASE"/>
    <property type="match status" value="1"/>
</dbReference>
<dbReference type="Gene3D" id="3.30.1330.40">
    <property type="entry name" value="RutC-like"/>
    <property type="match status" value="1"/>
</dbReference>
<dbReference type="CDD" id="cd00448">
    <property type="entry name" value="YjgF_YER057c_UK114_family"/>
    <property type="match status" value="1"/>
</dbReference>
<evidence type="ECO:0000313" key="2">
    <source>
        <dbReference type="EMBL" id="KPV53069.1"/>
    </source>
</evidence>
<reference evidence="2 3" key="1">
    <citation type="submission" date="2015-09" db="EMBL/GenBank/DDBJ databases">
        <title>Draft genome sequence of Kouleothrix aurantiaca JCM 19913.</title>
        <authorList>
            <person name="Hemp J."/>
        </authorList>
    </citation>
    <scope>NUCLEOTIDE SEQUENCE [LARGE SCALE GENOMIC DNA]</scope>
    <source>
        <strain evidence="2 3">COM-B</strain>
    </source>
</reference>
<proteinExistence type="inferred from homology"/>
<accession>A0A0N8PSL6</accession>
<dbReference type="InterPro" id="IPR035959">
    <property type="entry name" value="RutC-like_sf"/>
</dbReference>